<dbReference type="RefSeq" id="WP_117605783.1">
    <property type="nucleotide sequence ID" value="NZ_QRWS01000002.1"/>
</dbReference>
<comment type="caution">
    <text evidence="1">The sequence shown here is derived from an EMBL/GenBank/DDBJ whole genome shotgun (WGS) entry which is preliminary data.</text>
</comment>
<dbReference type="Proteomes" id="UP000260841">
    <property type="component" value="Unassembled WGS sequence"/>
</dbReference>
<name>A0A3E5EY58_9FIRM</name>
<gene>
    <name evidence="1" type="ORF">DXB36_01350</name>
</gene>
<dbReference type="NCBIfam" id="NF045477">
    <property type="entry name" value="LPO_1073_dom"/>
    <property type="match status" value="1"/>
</dbReference>
<evidence type="ECO:0000313" key="2">
    <source>
        <dbReference type="Proteomes" id="UP000260841"/>
    </source>
</evidence>
<reference evidence="1 2" key="1">
    <citation type="submission" date="2018-08" db="EMBL/GenBank/DDBJ databases">
        <title>A genome reference for cultivated species of the human gut microbiota.</title>
        <authorList>
            <person name="Zou Y."/>
            <person name="Xue W."/>
            <person name="Luo G."/>
        </authorList>
    </citation>
    <scope>NUCLEOTIDE SEQUENCE [LARGE SCALE GENOMIC DNA]</scope>
    <source>
        <strain evidence="1 2">OM03-2</strain>
    </source>
</reference>
<proteinExistence type="predicted"/>
<sequence>MSDETKIIQKAALGSDTTQIGEQNNYYGMTAEEASNLAIKLFMDNFPRLQEEAKKIAKERAEELCKNIVDKLKKQGKTNFSEFSDPDIQYILNKSHQEYARFGTQTLHDLLSDLIVNRINYDNDYYMKILLDEAVEIVKSLSEVHLNYLSLIFLCKEIRMNSINSIDLLKEHCEYICSKMPITNGIESSVPFLYMLRLLTISLGNADEVYAKRYNLDIGKVKEILPLAMNSIPGDYSLTPVGIIIAIINIHNKTNLNLDFKIWIKSI</sequence>
<accession>A0A3E5EY58</accession>
<evidence type="ECO:0000313" key="1">
    <source>
        <dbReference type="EMBL" id="RGN93909.1"/>
    </source>
</evidence>
<protein>
    <submittedName>
        <fullName evidence="1">Uncharacterized protein</fullName>
    </submittedName>
</protein>
<dbReference type="EMBL" id="QSVB01000001">
    <property type="protein sequence ID" value="RGN93909.1"/>
    <property type="molecule type" value="Genomic_DNA"/>
</dbReference>
<organism evidence="1 2">
    <name type="scientific">Dorea formicigenerans</name>
    <dbReference type="NCBI Taxonomy" id="39486"/>
    <lineage>
        <taxon>Bacteria</taxon>
        <taxon>Bacillati</taxon>
        <taxon>Bacillota</taxon>
        <taxon>Clostridia</taxon>
        <taxon>Lachnospirales</taxon>
        <taxon>Lachnospiraceae</taxon>
        <taxon>Dorea</taxon>
    </lineage>
</organism>
<dbReference type="InterPro" id="IPR053773">
    <property type="entry name" value="Vpar_1526-like"/>
</dbReference>
<dbReference type="AlphaFoldDB" id="A0A3E5EY58"/>